<comment type="caution">
    <text evidence="2">The sequence shown here is derived from an EMBL/GenBank/DDBJ whole genome shotgun (WGS) entry which is preliminary data.</text>
</comment>
<reference evidence="2 3" key="1">
    <citation type="submission" date="2019-02" db="EMBL/GenBank/DDBJ databases">
        <title>Deep-cultivation of Planctomycetes and their phenomic and genomic characterization uncovers novel biology.</title>
        <authorList>
            <person name="Wiegand S."/>
            <person name="Jogler M."/>
            <person name="Boedeker C."/>
            <person name="Pinto D."/>
            <person name="Vollmers J."/>
            <person name="Rivas-Marin E."/>
            <person name="Kohn T."/>
            <person name="Peeters S.H."/>
            <person name="Heuer A."/>
            <person name="Rast P."/>
            <person name="Oberbeckmann S."/>
            <person name="Bunk B."/>
            <person name="Jeske O."/>
            <person name="Meyerdierks A."/>
            <person name="Storesund J.E."/>
            <person name="Kallscheuer N."/>
            <person name="Luecker S."/>
            <person name="Lage O.M."/>
            <person name="Pohl T."/>
            <person name="Merkel B.J."/>
            <person name="Hornburger P."/>
            <person name="Mueller R.-W."/>
            <person name="Bruemmer F."/>
            <person name="Labrenz M."/>
            <person name="Spormann A.M."/>
            <person name="Op Den Camp H."/>
            <person name="Overmann J."/>
            <person name="Amann R."/>
            <person name="Jetten M.S.M."/>
            <person name="Mascher T."/>
            <person name="Medema M.H."/>
            <person name="Devos D.P."/>
            <person name="Kaster A.-K."/>
            <person name="Ovreas L."/>
            <person name="Rohde M."/>
            <person name="Galperin M.Y."/>
            <person name="Jogler C."/>
        </authorList>
    </citation>
    <scope>NUCLEOTIDE SEQUENCE [LARGE SCALE GENOMIC DNA]</scope>
    <source>
        <strain evidence="2 3">KOR42</strain>
    </source>
</reference>
<gene>
    <name evidence="2" type="primary">estB_1</name>
    <name evidence="2" type="ORF">KOR42_42460</name>
</gene>
<protein>
    <submittedName>
        <fullName evidence="2">Esterase EstB</fullName>
        <ecNumber evidence="2">3.1.1.-</ecNumber>
    </submittedName>
</protein>
<dbReference type="InterPro" id="IPR012338">
    <property type="entry name" value="Beta-lactam/transpept-like"/>
</dbReference>
<dbReference type="AlphaFoldDB" id="A0A5C5WAF9"/>
<name>A0A5C5WAF9_9PLAN</name>
<feature type="domain" description="Beta-lactamase-related" evidence="1">
    <location>
        <begin position="14"/>
        <end position="354"/>
    </location>
</feature>
<dbReference type="Gene3D" id="3.40.710.10">
    <property type="entry name" value="DD-peptidase/beta-lactamase superfamily"/>
    <property type="match status" value="1"/>
</dbReference>
<keyword evidence="2" id="KW-0378">Hydrolase</keyword>
<evidence type="ECO:0000313" key="3">
    <source>
        <dbReference type="Proteomes" id="UP000317243"/>
    </source>
</evidence>
<dbReference type="EC" id="3.1.1.-" evidence="2"/>
<proteinExistence type="predicted"/>
<dbReference type="InterPro" id="IPR001466">
    <property type="entry name" value="Beta-lactam-related"/>
</dbReference>
<accession>A0A5C5WAF9</accession>
<evidence type="ECO:0000313" key="2">
    <source>
        <dbReference type="EMBL" id="TWT47049.1"/>
    </source>
</evidence>
<dbReference type="InterPro" id="IPR050789">
    <property type="entry name" value="Diverse_Enzym_Activities"/>
</dbReference>
<sequence>MPEFDAKFPTTFEVIEQGIEREHHLGVQVYISRNNETLLDEAVGENRIGDPMTSETLSLWLSSGKPLTAAAIMQLVDRSKLDIEQPAASIVPEFAEKGKEALTIRQLLTHTAGLRPVSTGWPQQEWDDILAKICGASLRMNWVPGERAGYDPARSWFVLGEIIRRIDGRGVDQYVREEILEPLGMLDCWMSMPSSIHNAYGLRIGIMYTVLDGDLKATHGHREDYCTSPSPGGSMRGPVCQLGKFYEMLLANGLNSSGERILSEEAVQLMTSRQREGMFDETFQHKLDFGLGVIVNSNRYGADTVPYGFGRYASESSFGHGGAQSSIGLADPGHGLVVAAVANGCPGEEIHNERFRDLNSAIYQDLGLVG</sequence>
<dbReference type="GO" id="GO:0016787">
    <property type="term" value="F:hydrolase activity"/>
    <property type="evidence" value="ECO:0007669"/>
    <property type="project" value="UniProtKB-KW"/>
</dbReference>
<dbReference type="RefSeq" id="WP_146511625.1">
    <property type="nucleotide sequence ID" value="NZ_SIHI01000025.1"/>
</dbReference>
<organism evidence="2 3">
    <name type="scientific">Thalassoglobus neptunius</name>
    <dbReference type="NCBI Taxonomy" id="1938619"/>
    <lineage>
        <taxon>Bacteria</taxon>
        <taxon>Pseudomonadati</taxon>
        <taxon>Planctomycetota</taxon>
        <taxon>Planctomycetia</taxon>
        <taxon>Planctomycetales</taxon>
        <taxon>Planctomycetaceae</taxon>
        <taxon>Thalassoglobus</taxon>
    </lineage>
</organism>
<dbReference type="SUPFAM" id="SSF56601">
    <property type="entry name" value="beta-lactamase/transpeptidase-like"/>
    <property type="match status" value="1"/>
</dbReference>
<dbReference type="PANTHER" id="PTHR43283:SF3">
    <property type="entry name" value="BETA-LACTAMASE FAMILY PROTEIN (AFU_ORTHOLOGUE AFUA_5G07500)"/>
    <property type="match status" value="1"/>
</dbReference>
<keyword evidence="3" id="KW-1185">Reference proteome</keyword>
<evidence type="ECO:0000259" key="1">
    <source>
        <dbReference type="Pfam" id="PF00144"/>
    </source>
</evidence>
<dbReference type="Proteomes" id="UP000317243">
    <property type="component" value="Unassembled WGS sequence"/>
</dbReference>
<dbReference type="Pfam" id="PF00144">
    <property type="entry name" value="Beta-lactamase"/>
    <property type="match status" value="1"/>
</dbReference>
<dbReference type="EMBL" id="SIHI01000025">
    <property type="protein sequence ID" value="TWT47049.1"/>
    <property type="molecule type" value="Genomic_DNA"/>
</dbReference>
<dbReference type="PANTHER" id="PTHR43283">
    <property type="entry name" value="BETA-LACTAMASE-RELATED"/>
    <property type="match status" value="1"/>
</dbReference>
<dbReference type="OrthoDB" id="9770183at2"/>